<evidence type="ECO:0000313" key="11">
    <source>
        <dbReference type="Proteomes" id="UP001596002"/>
    </source>
</evidence>
<dbReference type="InterPro" id="IPR024478">
    <property type="entry name" value="HlyB_4HB_MCP"/>
</dbReference>
<dbReference type="Pfam" id="PF00015">
    <property type="entry name" value="MCPsignal"/>
    <property type="match status" value="1"/>
</dbReference>
<comment type="caution">
    <text evidence="10">The sequence shown here is derived from an EMBL/GenBank/DDBJ whole genome shotgun (WGS) entry which is preliminary data.</text>
</comment>
<evidence type="ECO:0000256" key="3">
    <source>
        <dbReference type="ARBA" id="ARBA00023136"/>
    </source>
</evidence>
<keyword evidence="7" id="KW-1133">Transmembrane helix</keyword>
<accession>A0ABV9Q4B1</accession>
<dbReference type="Gene3D" id="1.10.287.950">
    <property type="entry name" value="Methyl-accepting chemotaxis protein"/>
    <property type="match status" value="1"/>
</dbReference>
<dbReference type="EMBL" id="JBHSHC010000125">
    <property type="protein sequence ID" value="MFC4769331.1"/>
    <property type="molecule type" value="Genomic_DNA"/>
</dbReference>
<comment type="similarity">
    <text evidence="5">Belongs to the methyl-accepting chemotaxis (MCP) protein family.</text>
</comment>
<keyword evidence="11" id="KW-1185">Reference proteome</keyword>
<evidence type="ECO:0000256" key="4">
    <source>
        <dbReference type="ARBA" id="ARBA00023224"/>
    </source>
</evidence>
<dbReference type="SUPFAM" id="SSF58104">
    <property type="entry name" value="Methyl-accepting chemotaxis protein (MCP) signaling domain"/>
    <property type="match status" value="1"/>
</dbReference>
<organism evidence="10 11">
    <name type="scientific">Effusibacillus consociatus</name>
    <dbReference type="NCBI Taxonomy" id="1117041"/>
    <lineage>
        <taxon>Bacteria</taxon>
        <taxon>Bacillati</taxon>
        <taxon>Bacillota</taxon>
        <taxon>Bacilli</taxon>
        <taxon>Bacillales</taxon>
        <taxon>Alicyclobacillaceae</taxon>
        <taxon>Effusibacillus</taxon>
    </lineage>
</organism>
<dbReference type="Gene3D" id="6.10.340.10">
    <property type="match status" value="1"/>
</dbReference>
<feature type="domain" description="HAMP" evidence="9">
    <location>
        <begin position="232"/>
        <end position="285"/>
    </location>
</feature>
<dbReference type="Pfam" id="PF12729">
    <property type="entry name" value="4HB_MCP_1"/>
    <property type="match status" value="1"/>
</dbReference>
<dbReference type="SMART" id="SM00304">
    <property type="entry name" value="HAMP"/>
    <property type="match status" value="2"/>
</dbReference>
<dbReference type="PROSITE" id="PS50111">
    <property type="entry name" value="CHEMOTAXIS_TRANSDUC_2"/>
    <property type="match status" value="1"/>
</dbReference>
<evidence type="ECO:0000256" key="6">
    <source>
        <dbReference type="PROSITE-ProRule" id="PRU00284"/>
    </source>
</evidence>
<sequence length="591" mass="64014">MKFGSEKIMGLIQNVIIKLAKRGNIEFLERLSLSKKLTGGFLIVAVILAITSSISFYNIKKIDNAYTDLIDRRVKILTYSKDIQVNAALQSNNLLSYLITRDYNAMQNMQNANETLSRLIKQSSELVQDEKDKKSLKTMEELNQKFQTISKEIIDFMAIDRSQALKQGQDEAMPLALYMSLKAEEIAGNQQKLMNEGNLANKSMVTATITTVLSLSIVTFIIAVAIGFIISRMIVKPMVTMADTAGQIAAGNLTAEDIVVKSNDEIGDLAKTFNDMKRNLSGLIRQVSASVDQVSDSVKKLTEGAESTCVATTHIALTVQQVAAGTDRQVQSIEDTVKTVQIMSNSMNQISENAQNVANTVTEASDKALAGNRAVRLAVQQMNLIDTTVNGLSRAVKELGDRSQQIGQIVETISSIASQTNLLALNAAIEAARAGEHGRGFAVVADEVRKLAEQSSQSAKQIAQLITAIQDETNKVVETVESGTQEVAAGIQVVYAAGEAFEEIQKAIQEVVLQIKEVSAAVVQMTAETRKMMEAIAKVEEESQSTAAGTQNVSAATEEQLASIEEISNSASALNSMAGELSAVVRKFRFQ</sequence>
<evidence type="ECO:0000256" key="2">
    <source>
        <dbReference type="ARBA" id="ARBA00022475"/>
    </source>
</evidence>
<reference evidence="11" key="1">
    <citation type="journal article" date="2019" name="Int. J. Syst. Evol. Microbiol.">
        <title>The Global Catalogue of Microorganisms (GCM) 10K type strain sequencing project: providing services to taxonomists for standard genome sequencing and annotation.</title>
        <authorList>
            <consortium name="The Broad Institute Genomics Platform"/>
            <consortium name="The Broad Institute Genome Sequencing Center for Infectious Disease"/>
            <person name="Wu L."/>
            <person name="Ma J."/>
        </authorList>
    </citation>
    <scope>NUCLEOTIDE SEQUENCE [LARGE SCALE GENOMIC DNA]</scope>
    <source>
        <strain evidence="11">WYCCWR 12678</strain>
    </source>
</reference>
<keyword evidence="3 7" id="KW-0472">Membrane</keyword>
<evidence type="ECO:0000313" key="10">
    <source>
        <dbReference type="EMBL" id="MFC4769331.1"/>
    </source>
</evidence>
<keyword evidence="7" id="KW-0812">Transmembrane</keyword>
<evidence type="ECO:0000256" key="5">
    <source>
        <dbReference type="ARBA" id="ARBA00029447"/>
    </source>
</evidence>
<dbReference type="SMART" id="SM00283">
    <property type="entry name" value="MA"/>
    <property type="match status" value="1"/>
</dbReference>
<keyword evidence="2" id="KW-1003">Cell membrane</keyword>
<feature type="transmembrane region" description="Helical" evidence="7">
    <location>
        <begin position="204"/>
        <end position="230"/>
    </location>
</feature>
<evidence type="ECO:0000259" key="8">
    <source>
        <dbReference type="PROSITE" id="PS50111"/>
    </source>
</evidence>
<dbReference type="Proteomes" id="UP001596002">
    <property type="component" value="Unassembled WGS sequence"/>
</dbReference>
<proteinExistence type="inferred from homology"/>
<gene>
    <name evidence="10" type="ORF">ACFO8Q_18535</name>
</gene>
<feature type="transmembrane region" description="Helical" evidence="7">
    <location>
        <begin position="37"/>
        <end position="59"/>
    </location>
</feature>
<evidence type="ECO:0000256" key="1">
    <source>
        <dbReference type="ARBA" id="ARBA00004236"/>
    </source>
</evidence>
<dbReference type="CDD" id="cd11386">
    <property type="entry name" value="MCP_signal"/>
    <property type="match status" value="1"/>
</dbReference>
<name>A0ABV9Q4B1_9BACL</name>
<dbReference type="InterPro" id="IPR004089">
    <property type="entry name" value="MCPsignal_dom"/>
</dbReference>
<evidence type="ECO:0000259" key="9">
    <source>
        <dbReference type="PROSITE" id="PS50885"/>
    </source>
</evidence>
<dbReference type="PANTHER" id="PTHR32089">
    <property type="entry name" value="METHYL-ACCEPTING CHEMOTAXIS PROTEIN MCPB"/>
    <property type="match status" value="1"/>
</dbReference>
<evidence type="ECO:0000256" key="7">
    <source>
        <dbReference type="SAM" id="Phobius"/>
    </source>
</evidence>
<dbReference type="InterPro" id="IPR003660">
    <property type="entry name" value="HAMP_dom"/>
</dbReference>
<dbReference type="PANTHER" id="PTHR32089:SF112">
    <property type="entry name" value="LYSOZYME-LIKE PROTEIN-RELATED"/>
    <property type="match status" value="1"/>
</dbReference>
<dbReference type="RefSeq" id="WP_380027720.1">
    <property type="nucleotide sequence ID" value="NZ_JBHSHC010000125.1"/>
</dbReference>
<feature type="domain" description="Methyl-accepting transducer" evidence="8">
    <location>
        <begin position="304"/>
        <end position="540"/>
    </location>
</feature>
<dbReference type="PROSITE" id="PS50885">
    <property type="entry name" value="HAMP"/>
    <property type="match status" value="1"/>
</dbReference>
<dbReference type="CDD" id="cd06225">
    <property type="entry name" value="HAMP"/>
    <property type="match status" value="1"/>
</dbReference>
<dbReference type="Pfam" id="PF00672">
    <property type="entry name" value="HAMP"/>
    <property type="match status" value="1"/>
</dbReference>
<comment type="subcellular location">
    <subcellularLocation>
        <location evidence="1">Cell membrane</location>
    </subcellularLocation>
</comment>
<keyword evidence="4 6" id="KW-0807">Transducer</keyword>
<protein>
    <submittedName>
        <fullName evidence="10">Methyl-accepting chemotaxis protein</fullName>
    </submittedName>
</protein>